<dbReference type="PANTHER" id="PTHR13789">
    <property type="entry name" value="MONOOXYGENASE"/>
    <property type="match status" value="1"/>
</dbReference>
<dbReference type="OrthoDB" id="9782160at2"/>
<dbReference type="Pfam" id="PF01494">
    <property type="entry name" value="FAD_binding_3"/>
    <property type="match status" value="1"/>
</dbReference>
<evidence type="ECO:0000256" key="1">
    <source>
        <dbReference type="ARBA" id="ARBA00023002"/>
    </source>
</evidence>
<dbReference type="GO" id="GO:0004497">
    <property type="term" value="F:monooxygenase activity"/>
    <property type="evidence" value="ECO:0007669"/>
    <property type="project" value="UniProtKB-KW"/>
</dbReference>
<proteinExistence type="predicted"/>
<dbReference type="AlphaFoldDB" id="A0A5B8LYK3"/>
<accession>A0A5B8LYK3</accession>
<dbReference type="SUPFAM" id="SSF51905">
    <property type="entry name" value="FAD/NAD(P)-binding domain"/>
    <property type="match status" value="1"/>
</dbReference>
<dbReference type="PANTHER" id="PTHR13789:SF309">
    <property type="entry name" value="PUTATIVE (AFU_ORTHOLOGUE AFUA_6G14510)-RELATED"/>
    <property type="match status" value="1"/>
</dbReference>
<sequence>MAALNIAVVGGGIAGLTAATALSRQGHRVEVLERQSEWPAVGWGLTLTGPALRALRSIGLDQACIAVGYPIDSINNCDVRGVTFHTVEPPSLLGPGEPVMVGIGRPALSRVLREAAQNAGATLTLGAKVVSIDDEGDSATLVLDDGTRKTVDLVVAGDGVHSAARTAIGIDEEPRFLGQAVWRTTVQRPSSIDRLTTFNGQEHSSGIIPISEHDAYVFTTQIVDDRSADADVDLAADLRELLSPLEGEMAALRDGIVDSERVVRRPVMAIIVEEPWYRGRTVLIGDAAHTCAPGMVSGAALAIEDAVTLADELGARESVAGALDAFFRRRLDRARLVVEASEEMTKAEFEHRYAEEHEIQDRAFAALAAPA</sequence>
<dbReference type="Gene3D" id="3.50.50.60">
    <property type="entry name" value="FAD/NAD(P)-binding domain"/>
    <property type="match status" value="1"/>
</dbReference>
<keyword evidence="2" id="KW-0503">Monooxygenase</keyword>
<reference evidence="4 5" key="1">
    <citation type="submission" date="2019-07" db="EMBL/GenBank/DDBJ databases">
        <title>Full genome sequence of Humibacter sp. WJ7-1.</title>
        <authorList>
            <person name="Im W.-T."/>
        </authorList>
    </citation>
    <scope>NUCLEOTIDE SEQUENCE [LARGE SCALE GENOMIC DNA]</scope>
    <source>
        <strain evidence="4 5">WJ7-1</strain>
    </source>
</reference>
<evidence type="ECO:0000256" key="2">
    <source>
        <dbReference type="ARBA" id="ARBA00023033"/>
    </source>
</evidence>
<dbReference type="InterPro" id="IPR036188">
    <property type="entry name" value="FAD/NAD-bd_sf"/>
</dbReference>
<dbReference type="InterPro" id="IPR002938">
    <property type="entry name" value="FAD-bd"/>
</dbReference>
<evidence type="ECO:0000313" key="5">
    <source>
        <dbReference type="Proteomes" id="UP000320216"/>
    </source>
</evidence>
<feature type="domain" description="FAD-binding" evidence="3">
    <location>
        <begin position="5"/>
        <end position="340"/>
    </location>
</feature>
<keyword evidence="5" id="KW-1185">Reference proteome</keyword>
<name>A0A5B8LYK3_9MICO</name>
<evidence type="ECO:0000259" key="3">
    <source>
        <dbReference type="Pfam" id="PF01494"/>
    </source>
</evidence>
<organism evidence="4 5">
    <name type="scientific">Humibacter ginsenosidimutans</name>
    <dbReference type="NCBI Taxonomy" id="2599293"/>
    <lineage>
        <taxon>Bacteria</taxon>
        <taxon>Bacillati</taxon>
        <taxon>Actinomycetota</taxon>
        <taxon>Actinomycetes</taxon>
        <taxon>Micrococcales</taxon>
        <taxon>Microbacteriaceae</taxon>
        <taxon>Humibacter</taxon>
    </lineage>
</organism>
<dbReference type="Proteomes" id="UP000320216">
    <property type="component" value="Chromosome"/>
</dbReference>
<dbReference type="RefSeq" id="WP_146317677.1">
    <property type="nucleotide sequence ID" value="NZ_CP042305.1"/>
</dbReference>
<dbReference type="KEGG" id="huw:FPZ11_01190"/>
<gene>
    <name evidence="4" type="ORF">FPZ11_01190</name>
</gene>
<dbReference type="EMBL" id="CP042305">
    <property type="protein sequence ID" value="QDZ13598.1"/>
    <property type="molecule type" value="Genomic_DNA"/>
</dbReference>
<dbReference type="GO" id="GO:0071949">
    <property type="term" value="F:FAD binding"/>
    <property type="evidence" value="ECO:0007669"/>
    <property type="project" value="InterPro"/>
</dbReference>
<protein>
    <submittedName>
        <fullName evidence="4">FAD-dependent oxidoreductase</fullName>
    </submittedName>
</protein>
<dbReference type="PRINTS" id="PR00420">
    <property type="entry name" value="RNGMNOXGNASE"/>
</dbReference>
<evidence type="ECO:0000313" key="4">
    <source>
        <dbReference type="EMBL" id="QDZ13598.1"/>
    </source>
</evidence>
<keyword evidence="1" id="KW-0560">Oxidoreductase</keyword>
<dbReference type="InterPro" id="IPR050493">
    <property type="entry name" value="FAD-dep_Monooxygenase_BioMet"/>
</dbReference>